<evidence type="ECO:0000256" key="11">
    <source>
        <dbReference type="ARBA" id="ARBA00049244"/>
    </source>
</evidence>
<dbReference type="GO" id="GO:0006302">
    <property type="term" value="P:double-strand break repair"/>
    <property type="evidence" value="ECO:0007669"/>
    <property type="project" value="TreeGrafter"/>
</dbReference>
<evidence type="ECO:0000256" key="8">
    <source>
        <dbReference type="ARBA" id="ARBA00022932"/>
    </source>
</evidence>
<dbReference type="Pfam" id="PF02739">
    <property type="entry name" value="5_3_exonuc_N"/>
    <property type="match status" value="1"/>
</dbReference>
<dbReference type="Pfam" id="PF01367">
    <property type="entry name" value="5_3_exonuc"/>
    <property type="match status" value="1"/>
</dbReference>
<dbReference type="InterPro" id="IPR036397">
    <property type="entry name" value="RNaseH_sf"/>
</dbReference>
<evidence type="ECO:0000256" key="9">
    <source>
        <dbReference type="ARBA" id="ARBA00023125"/>
    </source>
</evidence>
<dbReference type="STRING" id="2741.SAMN04489866_11016"/>
<dbReference type="Gene3D" id="3.30.420.10">
    <property type="entry name" value="Ribonuclease H-like superfamily/Ribonuclease H"/>
    <property type="match status" value="1"/>
</dbReference>
<evidence type="ECO:0000256" key="13">
    <source>
        <dbReference type="RuleBase" id="RU004460"/>
    </source>
</evidence>
<proteinExistence type="inferred from homology"/>
<evidence type="ECO:0000256" key="4">
    <source>
        <dbReference type="ARBA" id="ARBA00022679"/>
    </source>
</evidence>
<evidence type="ECO:0000259" key="15">
    <source>
        <dbReference type="SMART" id="SM00482"/>
    </source>
</evidence>
<dbReference type="CDD" id="cd09898">
    <property type="entry name" value="H3TH_53EXO"/>
    <property type="match status" value="1"/>
</dbReference>
<evidence type="ECO:0000256" key="5">
    <source>
        <dbReference type="ARBA" id="ARBA00022695"/>
    </source>
</evidence>
<evidence type="ECO:0000256" key="7">
    <source>
        <dbReference type="ARBA" id="ARBA00022763"/>
    </source>
</evidence>
<evidence type="ECO:0000313" key="16">
    <source>
        <dbReference type="EMBL" id="SDD91154.1"/>
    </source>
</evidence>
<dbReference type="InterPro" id="IPR029060">
    <property type="entry name" value="PIN-like_dom_sf"/>
</dbReference>
<accession>A0A1G6YKX5</accession>
<dbReference type="SMART" id="SM00482">
    <property type="entry name" value="POLAc"/>
    <property type="match status" value="1"/>
</dbReference>
<dbReference type="GO" id="GO:0008409">
    <property type="term" value="F:5'-3' exonuclease activity"/>
    <property type="evidence" value="ECO:0007669"/>
    <property type="project" value="UniProtKB-UniRule"/>
</dbReference>
<keyword evidence="5 13" id="KW-0548">Nucleotidyltransferase</keyword>
<comment type="subunit">
    <text evidence="13">Single-chain monomer with multiple functions.</text>
</comment>
<keyword evidence="6 13" id="KW-0235">DNA replication</keyword>
<dbReference type="Gene3D" id="1.20.1060.10">
    <property type="entry name" value="Taq DNA Polymerase, Chain T, domain 4"/>
    <property type="match status" value="1"/>
</dbReference>
<dbReference type="GO" id="GO:0006261">
    <property type="term" value="P:DNA-templated DNA replication"/>
    <property type="evidence" value="ECO:0007669"/>
    <property type="project" value="UniProtKB-UniRule"/>
</dbReference>
<keyword evidence="13" id="KW-0540">Nuclease</keyword>
<keyword evidence="4 13" id="KW-0808">Transferase</keyword>
<dbReference type="Gene3D" id="1.10.150.20">
    <property type="entry name" value="5' to 3' exonuclease, C-terminal subdomain"/>
    <property type="match status" value="2"/>
</dbReference>
<dbReference type="FunFam" id="1.20.1060.10:FF:000001">
    <property type="entry name" value="DNA polymerase I"/>
    <property type="match status" value="1"/>
</dbReference>
<keyword evidence="13" id="KW-0378">Hydrolase</keyword>
<dbReference type="EC" id="2.7.7.7" evidence="2 12"/>
<dbReference type="AlphaFoldDB" id="A0A1G6YKX5"/>
<dbReference type="GO" id="GO:0003677">
    <property type="term" value="F:DNA binding"/>
    <property type="evidence" value="ECO:0007669"/>
    <property type="project" value="UniProtKB-UniRule"/>
</dbReference>
<dbReference type="Gene3D" id="3.30.70.370">
    <property type="match status" value="1"/>
</dbReference>
<evidence type="ECO:0000256" key="1">
    <source>
        <dbReference type="ARBA" id="ARBA00007705"/>
    </source>
</evidence>
<dbReference type="PANTHER" id="PTHR10133:SF27">
    <property type="entry name" value="DNA POLYMERASE NU"/>
    <property type="match status" value="1"/>
</dbReference>
<evidence type="ECO:0000256" key="10">
    <source>
        <dbReference type="ARBA" id="ARBA00023204"/>
    </source>
</evidence>
<dbReference type="RefSeq" id="WP_091792113.1">
    <property type="nucleotide sequence ID" value="NZ_FNAF01000010.1"/>
</dbReference>
<dbReference type="OrthoDB" id="9806424at2"/>
<evidence type="ECO:0000313" key="17">
    <source>
        <dbReference type="Proteomes" id="UP000198995"/>
    </source>
</evidence>
<dbReference type="SUPFAM" id="SSF88723">
    <property type="entry name" value="PIN domain-like"/>
    <property type="match status" value="1"/>
</dbReference>
<protein>
    <recommendedName>
        <fullName evidence="3 12">DNA polymerase I</fullName>
        <ecNumber evidence="2 12">2.7.7.7</ecNumber>
    </recommendedName>
</protein>
<organism evidence="16 17">
    <name type="scientific">Peptococcus niger</name>
    <dbReference type="NCBI Taxonomy" id="2741"/>
    <lineage>
        <taxon>Bacteria</taxon>
        <taxon>Bacillati</taxon>
        <taxon>Bacillota</taxon>
        <taxon>Clostridia</taxon>
        <taxon>Eubacteriales</taxon>
        <taxon>Peptococcaceae</taxon>
        <taxon>Peptococcus</taxon>
    </lineage>
</organism>
<comment type="catalytic activity">
    <reaction evidence="11 13">
        <text>DNA(n) + a 2'-deoxyribonucleoside 5'-triphosphate = DNA(n+1) + diphosphate</text>
        <dbReference type="Rhea" id="RHEA:22508"/>
        <dbReference type="Rhea" id="RHEA-COMP:17339"/>
        <dbReference type="Rhea" id="RHEA-COMP:17340"/>
        <dbReference type="ChEBI" id="CHEBI:33019"/>
        <dbReference type="ChEBI" id="CHEBI:61560"/>
        <dbReference type="ChEBI" id="CHEBI:173112"/>
        <dbReference type="EC" id="2.7.7.7"/>
    </reaction>
</comment>
<dbReference type="GO" id="GO:0003887">
    <property type="term" value="F:DNA-directed DNA polymerase activity"/>
    <property type="evidence" value="ECO:0007669"/>
    <property type="project" value="UniProtKB-UniRule"/>
</dbReference>
<reference evidence="16 17" key="1">
    <citation type="submission" date="2016-10" db="EMBL/GenBank/DDBJ databases">
        <authorList>
            <person name="de Groot N.N."/>
        </authorList>
    </citation>
    <scope>NUCLEOTIDE SEQUENCE [LARGE SCALE GENOMIC DNA]</scope>
    <source>
        <strain evidence="16 17">DSM 20475</strain>
    </source>
</reference>
<dbReference type="InterPro" id="IPR036279">
    <property type="entry name" value="5-3_exonuclease_C_sf"/>
</dbReference>
<dbReference type="SMART" id="SM00279">
    <property type="entry name" value="HhH2"/>
    <property type="match status" value="1"/>
</dbReference>
<dbReference type="InterPro" id="IPR002421">
    <property type="entry name" value="5-3_exonuclease"/>
</dbReference>
<gene>
    <name evidence="13" type="primary">polA</name>
    <name evidence="16" type="ORF">SAMN04489866_11016</name>
</gene>
<dbReference type="InterPro" id="IPR020045">
    <property type="entry name" value="DNA_polI_H3TH"/>
</dbReference>
<sequence>MSIFYIVDGNSIANRAFYGVPPLTTKEGVATNAVYGFINMLKKLIADAEDPYLAVAFDERGKVFRHAQYEAYKANRKGMPEDLAAQMPLIKEALSLMKVPILSLAGYEGDDILGTLAPKAKAGGFDVALVSGDRDTFQLIDEQVKVIYPRRGLSETETVDLAFLRDQYDLTPAQVVDLKGLMGDASDNIPGIPGVGIKTAKKFLQEYGSMENLYAHLSDFEGKKMGEKLVTHKDQAFMSRELATIHRDVPIDLPDLEAFRLQEPDTDGLRAFYARLELRQLLDRLDADQEPEKPPEGKTLSDLAEMERLIKGLAPGDWTVIFSLDAGEKELTDIALRIAGENYHLICGEDGKRILEAMAPLLSAEETRVITDDAKAYYKALRLAGIRADHVTWDAVLSHYLLDAEAGDHSLDGQLKKRYRTIFSADASEAYFARLEGLEKMHEPVLSELADAGMIQLYRAVELPLASVLVDMECTGIRLNISYLEDMESEFAARIEKLMAQIFDLAGEPFNVNSPKQLGQVLFERLGLPVLKKTKTGPSTNAEVLDQLRTEHAIIPLILEYRQLSKLKSTYIDGLLALADDQGKVYTHFNQTLTSTGRLSSSEPNLQNIPVRTEEGRRIRQAFVPSQEGQVLISADYSQIELRILAAMTLDGNLVNSFREKEDIHRRTASEVFHVPIDQVTRLQRYAAKAVNFGIIYGQTDFGLAKELGISRKAAQEYIDKYFERYPQVQAWIDETIAGAREKGYVSTVLGRRRYIRDIHSKNQHQRHFAERTAVNAPIQGSAADVIKLAMLDVNRRLAEEGFSAKMLLQVHDELIFEAPPEEAALLIQTVHQAMEEVIELPVPLQVEVKVGFNWEEMEKV</sequence>
<dbReference type="InterPro" id="IPR012337">
    <property type="entry name" value="RNaseH-like_sf"/>
</dbReference>
<keyword evidence="9 13" id="KW-0238">DNA-binding</keyword>
<keyword evidence="10 13" id="KW-0234">DNA repair</keyword>
<dbReference type="PANTHER" id="PTHR10133">
    <property type="entry name" value="DNA POLYMERASE I"/>
    <property type="match status" value="1"/>
</dbReference>
<feature type="domain" description="DNA-directed DNA polymerase family A palm" evidence="15">
    <location>
        <begin position="616"/>
        <end position="823"/>
    </location>
</feature>
<dbReference type="CDD" id="cd08637">
    <property type="entry name" value="DNA_pol_A_pol_I_C"/>
    <property type="match status" value="1"/>
</dbReference>
<dbReference type="Gene3D" id="3.40.50.1010">
    <property type="entry name" value="5'-nuclease"/>
    <property type="match status" value="1"/>
</dbReference>
<comment type="function">
    <text evidence="13">In addition to polymerase activity, this DNA polymerase exhibits 5'-3' exonuclease activity.</text>
</comment>
<dbReference type="FunFam" id="1.10.150.20:FF:000002">
    <property type="entry name" value="DNA polymerase I"/>
    <property type="match status" value="1"/>
</dbReference>
<evidence type="ECO:0000256" key="6">
    <source>
        <dbReference type="ARBA" id="ARBA00022705"/>
    </source>
</evidence>
<dbReference type="NCBIfam" id="TIGR00593">
    <property type="entry name" value="pola"/>
    <property type="match status" value="1"/>
</dbReference>
<name>A0A1G6YKX5_PEPNI</name>
<dbReference type="CDD" id="cd09859">
    <property type="entry name" value="PIN_53EXO"/>
    <property type="match status" value="1"/>
</dbReference>
<dbReference type="SUPFAM" id="SSF53098">
    <property type="entry name" value="Ribonuclease H-like"/>
    <property type="match status" value="1"/>
</dbReference>
<dbReference type="Pfam" id="PF00476">
    <property type="entry name" value="DNA_pol_A"/>
    <property type="match status" value="1"/>
</dbReference>
<evidence type="ECO:0000256" key="3">
    <source>
        <dbReference type="ARBA" id="ARBA00020311"/>
    </source>
</evidence>
<keyword evidence="17" id="KW-1185">Reference proteome</keyword>
<keyword evidence="7 13" id="KW-0227">DNA damage</keyword>
<dbReference type="EMBL" id="FNAF01000010">
    <property type="protein sequence ID" value="SDD91154.1"/>
    <property type="molecule type" value="Genomic_DNA"/>
</dbReference>
<dbReference type="FunFam" id="1.10.150.20:FF:000003">
    <property type="entry name" value="DNA polymerase I"/>
    <property type="match status" value="1"/>
</dbReference>
<dbReference type="InterPro" id="IPR043502">
    <property type="entry name" value="DNA/RNA_pol_sf"/>
</dbReference>
<keyword evidence="8 13" id="KW-0239">DNA-directed DNA polymerase</keyword>
<dbReference type="InterPro" id="IPR018320">
    <property type="entry name" value="DNA_polymerase_1"/>
</dbReference>
<keyword evidence="13" id="KW-0269">Exonuclease</keyword>
<dbReference type="InterPro" id="IPR002298">
    <property type="entry name" value="DNA_polymerase_A"/>
</dbReference>
<dbReference type="NCBIfam" id="NF004397">
    <property type="entry name" value="PRK05755.1"/>
    <property type="match status" value="1"/>
</dbReference>
<dbReference type="SUPFAM" id="SSF56672">
    <property type="entry name" value="DNA/RNA polymerases"/>
    <property type="match status" value="1"/>
</dbReference>
<dbReference type="InterPro" id="IPR020046">
    <property type="entry name" value="5-3_exonucl_a-hlix_arch_N"/>
</dbReference>
<dbReference type="SUPFAM" id="SSF47807">
    <property type="entry name" value="5' to 3' exonuclease, C-terminal subdomain"/>
    <property type="match status" value="1"/>
</dbReference>
<feature type="domain" description="5'-3' exonuclease" evidence="14">
    <location>
        <begin position="2"/>
        <end position="262"/>
    </location>
</feature>
<evidence type="ECO:0000259" key="14">
    <source>
        <dbReference type="SMART" id="SM00475"/>
    </source>
</evidence>
<evidence type="ECO:0000256" key="2">
    <source>
        <dbReference type="ARBA" id="ARBA00012417"/>
    </source>
</evidence>
<dbReference type="InterPro" id="IPR001098">
    <property type="entry name" value="DNA-dir_DNA_pol_A_palm_dom"/>
</dbReference>
<comment type="similarity">
    <text evidence="1 13">Belongs to the DNA polymerase type-A family.</text>
</comment>
<dbReference type="InterPro" id="IPR008918">
    <property type="entry name" value="HhH2"/>
</dbReference>
<dbReference type="PRINTS" id="PR00868">
    <property type="entry name" value="DNAPOLI"/>
</dbReference>
<dbReference type="SMART" id="SM00475">
    <property type="entry name" value="53EXOc"/>
    <property type="match status" value="1"/>
</dbReference>
<dbReference type="Proteomes" id="UP000198995">
    <property type="component" value="Unassembled WGS sequence"/>
</dbReference>
<evidence type="ECO:0000256" key="12">
    <source>
        <dbReference type="NCBIfam" id="TIGR00593"/>
    </source>
</evidence>